<dbReference type="InterPro" id="IPR027268">
    <property type="entry name" value="Peptidase_M4/M1_CTD_sf"/>
</dbReference>
<dbReference type="Gene3D" id="2.30.42.10">
    <property type="match status" value="1"/>
</dbReference>
<dbReference type="EMBL" id="JACXAA010000012">
    <property type="protein sequence ID" value="MBD2756427.1"/>
    <property type="molecule type" value="Genomic_DNA"/>
</dbReference>
<dbReference type="Pfam" id="PF17899">
    <property type="entry name" value="Peptidase_M61_N"/>
    <property type="match status" value="1"/>
</dbReference>
<dbReference type="PIRSF" id="PIRSF016493">
    <property type="entry name" value="Glycyl_aminpptds"/>
    <property type="match status" value="1"/>
</dbReference>
<dbReference type="InterPro" id="IPR036034">
    <property type="entry name" value="PDZ_sf"/>
</dbReference>
<dbReference type="SMART" id="SM00228">
    <property type="entry name" value="PDZ"/>
    <property type="match status" value="1"/>
</dbReference>
<dbReference type="Proteomes" id="UP000653797">
    <property type="component" value="Unassembled WGS sequence"/>
</dbReference>
<dbReference type="InterPro" id="IPR007963">
    <property type="entry name" value="Peptidase_M61_catalytic"/>
</dbReference>
<dbReference type="SUPFAM" id="SSF50156">
    <property type="entry name" value="PDZ domain-like"/>
    <property type="match status" value="1"/>
</dbReference>
<feature type="chain" id="PRO_5037159211" evidence="1">
    <location>
        <begin position="33"/>
        <end position="607"/>
    </location>
</feature>
<dbReference type="RefSeq" id="WP_191042047.1">
    <property type="nucleotide sequence ID" value="NZ_JACXAA010000012.1"/>
</dbReference>
<accession>A0A927GFY2</accession>
<comment type="caution">
    <text evidence="3">The sequence shown here is derived from an EMBL/GenBank/DDBJ whole genome shotgun (WGS) entry which is preliminary data.</text>
</comment>
<dbReference type="Pfam" id="PF05299">
    <property type="entry name" value="Peptidase_M61"/>
    <property type="match status" value="1"/>
</dbReference>
<dbReference type="PROSITE" id="PS50106">
    <property type="entry name" value="PDZ"/>
    <property type="match status" value="1"/>
</dbReference>
<reference evidence="3" key="1">
    <citation type="submission" date="2020-09" db="EMBL/GenBank/DDBJ databases">
        <authorList>
            <person name="Kim M.K."/>
        </authorList>
    </citation>
    <scope>NUCLEOTIDE SEQUENCE</scope>
    <source>
        <strain evidence="3">BT704</strain>
    </source>
</reference>
<feature type="domain" description="PDZ" evidence="2">
    <location>
        <begin position="494"/>
        <end position="555"/>
    </location>
</feature>
<feature type="signal peptide" evidence="1">
    <location>
        <begin position="1"/>
        <end position="32"/>
    </location>
</feature>
<dbReference type="SUPFAM" id="SSF55486">
    <property type="entry name" value="Metalloproteases ('zincins'), catalytic domain"/>
    <property type="match status" value="1"/>
</dbReference>
<protein>
    <submittedName>
        <fullName evidence="3">M61 family metallopeptidase</fullName>
    </submittedName>
</protein>
<dbReference type="InterPro" id="IPR001478">
    <property type="entry name" value="PDZ"/>
</dbReference>
<dbReference type="Gene3D" id="1.10.390.10">
    <property type="entry name" value="Neutral Protease Domain 2"/>
    <property type="match status" value="1"/>
</dbReference>
<keyword evidence="1" id="KW-0732">Signal</keyword>
<evidence type="ECO:0000313" key="3">
    <source>
        <dbReference type="EMBL" id="MBD2756427.1"/>
    </source>
</evidence>
<organism evidence="3 4">
    <name type="scientific">Spirosoma validum</name>
    <dbReference type="NCBI Taxonomy" id="2771355"/>
    <lineage>
        <taxon>Bacteria</taxon>
        <taxon>Pseudomonadati</taxon>
        <taxon>Bacteroidota</taxon>
        <taxon>Cytophagia</taxon>
        <taxon>Cytophagales</taxon>
        <taxon>Cytophagaceae</taxon>
        <taxon>Spirosoma</taxon>
    </lineage>
</organism>
<name>A0A927GFY2_9BACT</name>
<evidence type="ECO:0000259" key="2">
    <source>
        <dbReference type="PROSITE" id="PS50106"/>
    </source>
</evidence>
<dbReference type="InterPro" id="IPR040756">
    <property type="entry name" value="Peptidase_M61_N"/>
</dbReference>
<keyword evidence="4" id="KW-1185">Reference proteome</keyword>
<dbReference type="InterPro" id="IPR024191">
    <property type="entry name" value="Peptidase_M61"/>
</dbReference>
<sequence>MSRRFYQITGFTTYCCLVFVSGFLSISTQLFAQKTAEVMAFDVTMNQPANHLFHVTLHYVNKGSEAIDFKLPAWTPGYYQLMNYASNVENFQATDKAGKALKWEKTGNNTWRVNTNKASELKLLYDVKATRNFVAGNYLDENRGYISPAGVFMHVANQIQQPATVTLHPYSGWKSTIATGLDSIPGQSNTFTAPNFDVLYDSPMLMGNLDQLPSFTVNGIPHYFVGYNIGKFDQQQFVSDLKKIVEAGAAVIGDIPYKHYTFIAIGPGGGGIEHLNSTSISFDGNGLNTPQGKLRLYKFLAHEYFHHYNVKRIRPVSLGPFDYDRENRTNMLWVSEGFTVYYEYLILRRAGLMTDDELLNALRTNLSAYENKPGHLFQSATQASYETWEDGPFGRTGDDAYKTISYYEKGPVLGMLLDFKIRHETKNKKSLDDVMQTLYQEYYQKKNRGFTDQEFRQVSEKTAGTSLIEVFDYASTVKPIDYPKYLAYAGLAVDTTFKQVSKAWLGLAVREKSDSVYVSDVDWESPAWKAGVRSGSVVLKLNDQPATVSALKSLNPDVPVKLVVAQRGQVTEKSITPGKKSERSFQITRLPNPDKLQNAILTDWLRN</sequence>
<evidence type="ECO:0000313" key="4">
    <source>
        <dbReference type="Proteomes" id="UP000653797"/>
    </source>
</evidence>
<gene>
    <name evidence="3" type="ORF">IC230_26270</name>
</gene>
<dbReference type="AlphaFoldDB" id="A0A927GFY2"/>
<proteinExistence type="predicted"/>
<evidence type="ECO:0000256" key="1">
    <source>
        <dbReference type="SAM" id="SignalP"/>
    </source>
</evidence>
<dbReference type="Gene3D" id="2.60.40.3650">
    <property type="match status" value="1"/>
</dbReference>